<comment type="caution">
    <text evidence="3">The sequence shown here is derived from an EMBL/GenBank/DDBJ whole genome shotgun (WGS) entry which is preliminary data.</text>
</comment>
<reference evidence="3 4" key="1">
    <citation type="submission" date="2014-07" db="EMBL/GenBank/DDBJ databases">
        <title>Tepidicaulis marinum gen. nov., sp. nov., a novel marine bacterium denitrifying nitrate to nitrous oxide strictly under microaerobic conditions.</title>
        <authorList>
            <person name="Takeuchi M."/>
            <person name="Yamagishi T."/>
            <person name="Kamagata Y."/>
            <person name="Oshima K."/>
            <person name="Hattori M."/>
            <person name="Katayama T."/>
            <person name="Hanada S."/>
            <person name="Tamaki H."/>
            <person name="Marumo K."/>
            <person name="Maeda H."/>
            <person name="Nedachi M."/>
            <person name="Iwasaki W."/>
            <person name="Suwa Y."/>
            <person name="Sakata S."/>
        </authorList>
    </citation>
    <scope>NUCLEOTIDE SEQUENCE [LARGE SCALE GENOMIC DNA]</scope>
    <source>
        <strain evidence="3 4">MA2</strain>
    </source>
</reference>
<dbReference type="FunFam" id="3.40.50.880:FF:000003">
    <property type="entry name" value="Anthranilate synthase component II"/>
    <property type="match status" value="1"/>
</dbReference>
<gene>
    <name evidence="3" type="ORF">M2A_0916</name>
</gene>
<keyword evidence="3" id="KW-0808">Transferase</keyword>
<sequence>MILLIDNYDSFVHNLARYVGELGYERRVLRNDAVTIAEIEAMRPKALILSPGPCTPDEAGICLEAVKRLAPQLPILGICLGHQCIAQAFGGAVRRAAPRHGRASPIRHNGALVFAGLPNPFEAARYHSLAVDLPEGGVLQETARAEDDGEIMALAHESLPVTGLQFHPESVLTPLGHKLLANFFAASGLKPSKAPRLRHEEPAP</sequence>
<dbReference type="Gene3D" id="3.40.50.880">
    <property type="match status" value="1"/>
</dbReference>
<organism evidence="3 4">
    <name type="scientific">Tepidicaulis marinus</name>
    <dbReference type="NCBI Taxonomy" id="1333998"/>
    <lineage>
        <taxon>Bacteria</taxon>
        <taxon>Pseudomonadati</taxon>
        <taxon>Pseudomonadota</taxon>
        <taxon>Alphaproteobacteria</taxon>
        <taxon>Hyphomicrobiales</taxon>
        <taxon>Parvibaculaceae</taxon>
        <taxon>Tepidicaulis</taxon>
    </lineage>
</organism>
<evidence type="ECO:0000313" key="3">
    <source>
        <dbReference type="EMBL" id="GAK44417.1"/>
    </source>
</evidence>
<dbReference type="AlphaFoldDB" id="A0A081B8P9"/>
<dbReference type="EMBL" id="BBIO01000003">
    <property type="protein sequence ID" value="GAK44417.1"/>
    <property type="molecule type" value="Genomic_DNA"/>
</dbReference>
<dbReference type="Proteomes" id="UP000028702">
    <property type="component" value="Unassembled WGS sequence"/>
</dbReference>
<keyword evidence="1 3" id="KW-0315">Glutamine amidotransferase</keyword>
<dbReference type="PANTHER" id="PTHR43418:SF4">
    <property type="entry name" value="MULTIFUNCTIONAL TRYPTOPHAN BIOSYNTHESIS PROTEIN"/>
    <property type="match status" value="1"/>
</dbReference>
<dbReference type="GO" id="GO:0004049">
    <property type="term" value="F:anthranilate synthase activity"/>
    <property type="evidence" value="ECO:0007669"/>
    <property type="project" value="TreeGrafter"/>
</dbReference>
<dbReference type="Pfam" id="PF00117">
    <property type="entry name" value="GATase"/>
    <property type="match status" value="1"/>
</dbReference>
<dbReference type="SUPFAM" id="SSF52317">
    <property type="entry name" value="Class I glutamine amidotransferase-like"/>
    <property type="match status" value="1"/>
</dbReference>
<dbReference type="InterPro" id="IPR006221">
    <property type="entry name" value="TrpG/PapA_dom"/>
</dbReference>
<keyword evidence="4" id="KW-1185">Reference proteome</keyword>
<dbReference type="InterPro" id="IPR029062">
    <property type="entry name" value="Class_I_gatase-like"/>
</dbReference>
<protein>
    <submittedName>
        <fullName evidence="3">Glutamine amidotransferase</fullName>
    </submittedName>
</protein>
<dbReference type="PRINTS" id="PR00099">
    <property type="entry name" value="CPSGATASE"/>
</dbReference>
<dbReference type="GO" id="GO:0005829">
    <property type="term" value="C:cytosol"/>
    <property type="evidence" value="ECO:0007669"/>
    <property type="project" value="TreeGrafter"/>
</dbReference>
<dbReference type="eggNOG" id="COG0512">
    <property type="taxonomic scope" value="Bacteria"/>
</dbReference>
<dbReference type="GO" id="GO:0016740">
    <property type="term" value="F:transferase activity"/>
    <property type="evidence" value="ECO:0007669"/>
    <property type="project" value="UniProtKB-KW"/>
</dbReference>
<dbReference type="PROSITE" id="PS51273">
    <property type="entry name" value="GATASE_TYPE_1"/>
    <property type="match status" value="1"/>
</dbReference>
<evidence type="ECO:0000259" key="2">
    <source>
        <dbReference type="Pfam" id="PF00117"/>
    </source>
</evidence>
<dbReference type="PRINTS" id="PR00097">
    <property type="entry name" value="ANTSNTHASEII"/>
</dbReference>
<feature type="domain" description="Glutamine amidotransferase" evidence="2">
    <location>
        <begin position="3"/>
        <end position="185"/>
    </location>
</feature>
<evidence type="ECO:0000313" key="4">
    <source>
        <dbReference type="Proteomes" id="UP000028702"/>
    </source>
</evidence>
<dbReference type="GO" id="GO:0000162">
    <property type="term" value="P:L-tryptophan biosynthetic process"/>
    <property type="evidence" value="ECO:0007669"/>
    <property type="project" value="TreeGrafter"/>
</dbReference>
<name>A0A081B8P9_9HYPH</name>
<evidence type="ECO:0000256" key="1">
    <source>
        <dbReference type="ARBA" id="ARBA00022962"/>
    </source>
</evidence>
<dbReference type="CDD" id="cd01743">
    <property type="entry name" value="GATase1_Anthranilate_Synthase"/>
    <property type="match status" value="1"/>
</dbReference>
<dbReference type="InterPro" id="IPR017926">
    <property type="entry name" value="GATASE"/>
</dbReference>
<proteinExistence type="predicted"/>
<dbReference type="PRINTS" id="PR00096">
    <property type="entry name" value="GATASE"/>
</dbReference>
<accession>A0A081B8P9</accession>
<dbReference type="STRING" id="1333998.M2A_0916"/>
<dbReference type="InterPro" id="IPR050472">
    <property type="entry name" value="Anth_synth/Amidotransfase"/>
</dbReference>
<dbReference type="PANTHER" id="PTHR43418">
    <property type="entry name" value="MULTIFUNCTIONAL TRYPTOPHAN BIOSYNTHESIS PROTEIN-RELATED"/>
    <property type="match status" value="1"/>
</dbReference>
<dbReference type="RefSeq" id="WP_045443525.1">
    <property type="nucleotide sequence ID" value="NZ_BBIO01000003.1"/>
</dbReference>
<dbReference type="NCBIfam" id="TIGR00566">
    <property type="entry name" value="trpG_papA"/>
    <property type="match status" value="1"/>
</dbReference>